<dbReference type="Proteomes" id="UP000516666">
    <property type="component" value="Chromosome"/>
</dbReference>
<evidence type="ECO:0000313" key="3">
    <source>
        <dbReference type="Proteomes" id="UP000516666"/>
    </source>
</evidence>
<reference evidence="3" key="1">
    <citation type="submission" date="2020-09" db="EMBL/GenBank/DDBJ databases">
        <title>Clinical and molecular characterization of Acinetobacter seifertii in Taiwan.</title>
        <authorList>
            <person name="Li L.-H."/>
            <person name="Yang Y.-S."/>
            <person name="Sun J.-R."/>
            <person name="Huang T.-W."/>
            <person name="Huang W.-C."/>
            <person name="Wang Y.-C."/>
            <person name="Kuo T.-H."/>
            <person name="Kuo S.-C."/>
            <person name="Chen T.-L."/>
        </authorList>
    </citation>
    <scope>NUCLEOTIDE SEQUENCE [LARGE SCALE GENOMIC DNA]</scope>
    <source>
        <strain evidence="3">AS39</strain>
    </source>
</reference>
<dbReference type="EMBL" id="CP061646">
    <property type="protein sequence ID" value="QNX73554.1"/>
    <property type="molecule type" value="Genomic_DNA"/>
</dbReference>
<organism evidence="2 3">
    <name type="scientific">Acinetobacter seifertii</name>
    <dbReference type="NCBI Taxonomy" id="1530123"/>
    <lineage>
        <taxon>Bacteria</taxon>
        <taxon>Pseudomonadati</taxon>
        <taxon>Pseudomonadota</taxon>
        <taxon>Gammaproteobacteria</taxon>
        <taxon>Moraxellales</taxon>
        <taxon>Moraxellaceae</taxon>
        <taxon>Acinetobacter</taxon>
        <taxon>Acinetobacter calcoaceticus/baumannii complex</taxon>
    </lineage>
</organism>
<dbReference type="RefSeq" id="WP_191012966.1">
    <property type="nucleotide sequence ID" value="NZ_CP061550.1"/>
</dbReference>
<dbReference type="AlphaFoldDB" id="A0A7H2VB21"/>
<protein>
    <recommendedName>
        <fullName evidence="1">CdiI immunity protein domain-containing protein</fullName>
    </recommendedName>
</protein>
<gene>
    <name evidence="2" type="ORF">IC776_06795</name>
</gene>
<proteinExistence type="predicted"/>
<dbReference type="InterPro" id="IPR041129">
    <property type="entry name" value="CdiI_2"/>
</dbReference>
<accession>A0A7H2VB21</accession>
<evidence type="ECO:0000259" key="1">
    <source>
        <dbReference type="Pfam" id="PF18593"/>
    </source>
</evidence>
<feature type="domain" description="CdiI immunity protein" evidence="1">
    <location>
        <begin position="9"/>
        <end position="70"/>
    </location>
</feature>
<reference evidence="2 3" key="2">
    <citation type="submission" date="2020-09" db="EMBL/GenBank/DDBJ databases">
        <authorList>
            <person name="Chen F.-J."/>
            <person name="Lee Y.-T."/>
        </authorList>
    </citation>
    <scope>NUCLEOTIDE SEQUENCE [LARGE SCALE GENOMIC DNA]</scope>
    <source>
        <strain evidence="2 3">AS39</strain>
    </source>
</reference>
<sequence>MQENFKIHFPLTYQLLGAWFSDADYEDLSDQEIINEYKKVSKSERLASLIREMNIILQIKNIDKDYISKLSNVYFEGRNDLFQWLNELYTYLTED</sequence>
<evidence type="ECO:0000313" key="2">
    <source>
        <dbReference type="EMBL" id="QNX73554.1"/>
    </source>
</evidence>
<name>A0A7H2VB21_9GAMM</name>
<dbReference type="Pfam" id="PF18593">
    <property type="entry name" value="CdiI_2"/>
    <property type="match status" value="1"/>
</dbReference>